<gene>
    <name evidence="1" type="ORF">HRAG_01212</name>
</gene>
<accession>C3XGL6</accession>
<comment type="caution">
    <text evidence="1">The sequence shown here is derived from an EMBL/GenBank/DDBJ whole genome shotgun (WGS) entry which is preliminary data.</text>
</comment>
<proteinExistence type="predicted"/>
<organism evidence="1 2">
    <name type="scientific">Helicobacter bilis ATCC 43879</name>
    <dbReference type="NCBI Taxonomy" id="613026"/>
    <lineage>
        <taxon>Bacteria</taxon>
        <taxon>Pseudomonadati</taxon>
        <taxon>Campylobacterota</taxon>
        <taxon>Epsilonproteobacteria</taxon>
        <taxon>Campylobacterales</taxon>
        <taxon>Helicobacteraceae</taxon>
        <taxon>Helicobacter</taxon>
    </lineage>
</organism>
<evidence type="ECO:0000313" key="2">
    <source>
        <dbReference type="Proteomes" id="UP000005085"/>
    </source>
</evidence>
<sequence length="93" mass="10992">MSIDIVIFILRDLVIHYNMNETQERMLYAKRYLLDKAFTNICNLSDKLTKDMLLGAISKIDDEFYNILDDDRVNIEPFLCKLVVKHCDTARNF</sequence>
<name>C3XGL6_9HELI</name>
<dbReference type="EMBL" id="ACDN02000056">
    <property type="protein sequence ID" value="EEO24155.1"/>
    <property type="molecule type" value="Genomic_DNA"/>
</dbReference>
<dbReference type="Proteomes" id="UP000005085">
    <property type="component" value="Unassembled WGS sequence"/>
</dbReference>
<dbReference type="AlphaFoldDB" id="C3XGL6"/>
<dbReference type="RefSeq" id="WP_005218664.1">
    <property type="nucleotide sequence ID" value="NZ_KI392040.1"/>
</dbReference>
<dbReference type="HOGENOM" id="CLU_2395653_0_0_7"/>
<evidence type="ECO:0000313" key="1">
    <source>
        <dbReference type="EMBL" id="EEO24155.1"/>
    </source>
</evidence>
<keyword evidence="2" id="KW-1185">Reference proteome</keyword>
<protein>
    <submittedName>
        <fullName evidence="1">Uncharacterized protein</fullName>
    </submittedName>
</protein>
<reference evidence="1 2" key="1">
    <citation type="journal article" date="2014" name="Genome Announc.">
        <title>Draft genome sequences of six enterohepatic helicobacter species isolated from humans and one from rhesus macaques.</title>
        <authorList>
            <person name="Shen Z."/>
            <person name="Sheh A."/>
            <person name="Young S.K."/>
            <person name="Abouelliel A."/>
            <person name="Ward D.V."/>
            <person name="Earl A.M."/>
            <person name="Fox J.G."/>
        </authorList>
    </citation>
    <scope>NUCLEOTIDE SEQUENCE [LARGE SCALE GENOMIC DNA]</scope>
    <source>
        <strain evidence="1 2">ATCC 43879</strain>
    </source>
</reference>